<reference evidence="1" key="1">
    <citation type="journal article" date="2014" name="Front. Microbiol.">
        <title>High frequency of phylogenetically diverse reductive dehalogenase-homologous genes in deep subseafloor sedimentary metagenomes.</title>
        <authorList>
            <person name="Kawai M."/>
            <person name="Futagami T."/>
            <person name="Toyoda A."/>
            <person name="Takaki Y."/>
            <person name="Nishi S."/>
            <person name="Hori S."/>
            <person name="Arai W."/>
            <person name="Tsubouchi T."/>
            <person name="Morono Y."/>
            <person name="Uchiyama I."/>
            <person name="Ito T."/>
            <person name="Fujiyama A."/>
            <person name="Inagaki F."/>
            <person name="Takami H."/>
        </authorList>
    </citation>
    <scope>NUCLEOTIDE SEQUENCE</scope>
    <source>
        <strain evidence="1">Expedition CK06-06</strain>
    </source>
</reference>
<accession>X0WVA2</accession>
<sequence>ELKDPRIIRDVADKVLNLLEAQGEIFMHAEFVFVQPKFVMEIIRPLVDHKLGSRLNTQVYQNDISEYIRMQTSPSTKHTDHNYLKKALENLVKTGQFNPVVSPFLWNKLELSPDDYDEVNRMLREIGVIFSSTYLAEWQKDDDEQGPAEKSLPVVLYRLSNDPDLQLVNKVWPKVCPSGVKEMEMRIKLPGGCPPTLAAHFAAALHQKGRCTYGWLKGAIVVTSDNKEIRASLVEKNDDADSTPFLQVIIRSSTTLGKEEI</sequence>
<feature type="non-terminal residue" evidence="1">
    <location>
        <position position="261"/>
    </location>
</feature>
<feature type="non-terminal residue" evidence="1">
    <location>
        <position position="1"/>
    </location>
</feature>
<name>X0WVA2_9ZZZZ</name>
<protein>
    <submittedName>
        <fullName evidence="1">Uncharacterized protein</fullName>
    </submittedName>
</protein>
<gene>
    <name evidence="1" type="ORF">S01H1_50125</name>
</gene>
<evidence type="ECO:0000313" key="1">
    <source>
        <dbReference type="EMBL" id="GAG27127.1"/>
    </source>
</evidence>
<comment type="caution">
    <text evidence="1">The sequence shown here is derived from an EMBL/GenBank/DDBJ whole genome shotgun (WGS) entry which is preliminary data.</text>
</comment>
<dbReference type="AlphaFoldDB" id="X0WVA2"/>
<organism evidence="1">
    <name type="scientific">marine sediment metagenome</name>
    <dbReference type="NCBI Taxonomy" id="412755"/>
    <lineage>
        <taxon>unclassified sequences</taxon>
        <taxon>metagenomes</taxon>
        <taxon>ecological metagenomes</taxon>
    </lineage>
</organism>
<proteinExistence type="predicted"/>
<dbReference type="EMBL" id="BARS01032281">
    <property type="protein sequence ID" value="GAG27127.1"/>
    <property type="molecule type" value="Genomic_DNA"/>
</dbReference>